<comment type="caution">
    <text evidence="2">The sequence shown here is derived from an EMBL/GenBank/DDBJ whole genome shotgun (WGS) entry which is preliminary data.</text>
</comment>
<gene>
    <name evidence="2" type="ORF">HPG69_006467</name>
</gene>
<accession>A0A7J7EXP4</accession>
<dbReference type="Proteomes" id="UP000551758">
    <property type="component" value="Unassembled WGS sequence"/>
</dbReference>
<reference evidence="2 3" key="1">
    <citation type="journal article" date="2020" name="Mol. Biol. Evol.">
        <title>Interspecific Gene Flow and the Evolution of Specialization in Black and White Rhinoceros.</title>
        <authorList>
            <person name="Moodley Y."/>
            <person name="Westbury M.V."/>
            <person name="Russo I.M."/>
            <person name="Gopalakrishnan S."/>
            <person name="Rakotoarivelo A."/>
            <person name="Olsen R.A."/>
            <person name="Prost S."/>
            <person name="Tunstall T."/>
            <person name="Ryder O.A."/>
            <person name="Dalen L."/>
            <person name="Bruford M.W."/>
        </authorList>
    </citation>
    <scope>NUCLEOTIDE SEQUENCE [LARGE SCALE GENOMIC DNA]</scope>
    <source>
        <strain evidence="2">SBR-YM</strain>
        <tissue evidence="2">Skin</tissue>
    </source>
</reference>
<protein>
    <submittedName>
        <fullName evidence="2">Uncharacterized protein</fullName>
    </submittedName>
</protein>
<evidence type="ECO:0000313" key="2">
    <source>
        <dbReference type="EMBL" id="KAF5920196.1"/>
    </source>
</evidence>
<organism evidence="2 3">
    <name type="scientific">Diceros bicornis minor</name>
    <name type="common">South-central black rhinoceros</name>
    <dbReference type="NCBI Taxonomy" id="77932"/>
    <lineage>
        <taxon>Eukaryota</taxon>
        <taxon>Metazoa</taxon>
        <taxon>Chordata</taxon>
        <taxon>Craniata</taxon>
        <taxon>Vertebrata</taxon>
        <taxon>Euteleostomi</taxon>
        <taxon>Mammalia</taxon>
        <taxon>Eutheria</taxon>
        <taxon>Laurasiatheria</taxon>
        <taxon>Perissodactyla</taxon>
        <taxon>Rhinocerotidae</taxon>
        <taxon>Diceros</taxon>
    </lineage>
</organism>
<name>A0A7J7EXP4_DICBM</name>
<keyword evidence="3" id="KW-1185">Reference proteome</keyword>
<evidence type="ECO:0000256" key="1">
    <source>
        <dbReference type="SAM" id="MobiDB-lite"/>
    </source>
</evidence>
<feature type="region of interest" description="Disordered" evidence="1">
    <location>
        <begin position="1"/>
        <end position="25"/>
    </location>
</feature>
<proteinExistence type="predicted"/>
<evidence type="ECO:0000313" key="3">
    <source>
        <dbReference type="Proteomes" id="UP000551758"/>
    </source>
</evidence>
<dbReference type="EMBL" id="JACDTQ010002158">
    <property type="protein sequence ID" value="KAF5920196.1"/>
    <property type="molecule type" value="Genomic_DNA"/>
</dbReference>
<dbReference type="AlphaFoldDB" id="A0A7J7EXP4"/>
<sequence>MRLRSGSPWRCGGLKKDGAHNGTPAPVLSAEIWPCPLAYSSCPRKGTREAPPRSSEIGVGGRRVWLVNSGKGRAWEEGRSSGQHQLRMAGWAAQTPHKPHQSPAYSHGASLSCLDPQSIHSLCTVSII</sequence>
<feature type="region of interest" description="Disordered" evidence="1">
    <location>
        <begin position="73"/>
        <end position="104"/>
    </location>
</feature>